<evidence type="ECO:0000256" key="1">
    <source>
        <dbReference type="PROSITE-ProRule" id="PRU00169"/>
    </source>
</evidence>
<gene>
    <name evidence="3" type="ORF">PAMC26577_11540</name>
</gene>
<dbReference type="EMBL" id="NBTZ01000039">
    <property type="protein sequence ID" value="OTP76246.1"/>
    <property type="molecule type" value="Genomic_DNA"/>
</dbReference>
<dbReference type="InterPro" id="IPR001789">
    <property type="entry name" value="Sig_transdc_resp-reg_receiver"/>
</dbReference>
<dbReference type="InterPro" id="IPR011006">
    <property type="entry name" value="CheY-like_superfamily"/>
</dbReference>
<accession>A0A242MZD2</accession>
<comment type="caution">
    <text evidence="1">Lacks conserved residue(s) required for the propagation of feature annotation.</text>
</comment>
<evidence type="ECO:0000259" key="2">
    <source>
        <dbReference type="PROSITE" id="PS50110"/>
    </source>
</evidence>
<name>A0A242MZD2_CABSO</name>
<dbReference type="PROSITE" id="PS50110">
    <property type="entry name" value="RESPONSE_REGULATORY"/>
    <property type="match status" value="1"/>
</dbReference>
<sequence>MPECNGYEAARALRQHALTAHIGIVAFTALDESEVRRHLIDHEFDGYCQKGQNPSNVNALIFELTGAAAA</sequence>
<feature type="domain" description="Response regulatory" evidence="2">
    <location>
        <begin position="1"/>
        <end position="65"/>
    </location>
</feature>
<dbReference type="Proteomes" id="UP000195221">
    <property type="component" value="Unassembled WGS sequence"/>
</dbReference>
<dbReference type="SUPFAM" id="SSF52172">
    <property type="entry name" value="CheY-like"/>
    <property type="match status" value="1"/>
</dbReference>
<comment type="caution">
    <text evidence="3">The sequence shown here is derived from an EMBL/GenBank/DDBJ whole genome shotgun (WGS) entry which is preliminary data.</text>
</comment>
<proteinExistence type="predicted"/>
<evidence type="ECO:0000313" key="4">
    <source>
        <dbReference type="Proteomes" id="UP000195221"/>
    </source>
</evidence>
<protein>
    <recommendedName>
        <fullName evidence="2">Response regulatory domain-containing protein</fullName>
    </recommendedName>
</protein>
<organism evidence="3 4">
    <name type="scientific">Caballeronia sordidicola</name>
    <name type="common">Burkholderia sordidicola</name>
    <dbReference type="NCBI Taxonomy" id="196367"/>
    <lineage>
        <taxon>Bacteria</taxon>
        <taxon>Pseudomonadati</taxon>
        <taxon>Pseudomonadota</taxon>
        <taxon>Betaproteobacteria</taxon>
        <taxon>Burkholderiales</taxon>
        <taxon>Burkholderiaceae</taxon>
        <taxon>Caballeronia</taxon>
    </lineage>
</organism>
<dbReference type="AlphaFoldDB" id="A0A242MZD2"/>
<dbReference type="GO" id="GO:0000160">
    <property type="term" value="P:phosphorelay signal transduction system"/>
    <property type="evidence" value="ECO:0007669"/>
    <property type="project" value="InterPro"/>
</dbReference>
<evidence type="ECO:0000313" key="3">
    <source>
        <dbReference type="EMBL" id="OTP76246.1"/>
    </source>
</evidence>
<reference evidence="3 4" key="1">
    <citation type="submission" date="2017-03" db="EMBL/GenBank/DDBJ databases">
        <title>Genome analysis of strain PAMC 26577.</title>
        <authorList>
            <person name="Oh H.-M."/>
            <person name="Yang J.-A."/>
        </authorList>
    </citation>
    <scope>NUCLEOTIDE SEQUENCE [LARGE SCALE GENOMIC DNA]</scope>
    <source>
        <strain evidence="3 4">PAMC 26577</strain>
    </source>
</reference>
<dbReference type="Gene3D" id="3.40.50.2300">
    <property type="match status" value="1"/>
</dbReference>